<dbReference type="EMBL" id="FMAG01000003">
    <property type="protein sequence ID" value="SCB30450.1"/>
    <property type="molecule type" value="Genomic_DNA"/>
</dbReference>
<dbReference type="Proteomes" id="UP000199101">
    <property type="component" value="Unassembled WGS sequence"/>
</dbReference>
<keyword evidence="2" id="KW-1185">Reference proteome</keyword>
<proteinExistence type="predicted"/>
<name>A0A1C3VRM9_9HYPH</name>
<organism evidence="1 2">
    <name type="scientific">Rhizobium multihospitium</name>
    <dbReference type="NCBI Taxonomy" id="410764"/>
    <lineage>
        <taxon>Bacteria</taxon>
        <taxon>Pseudomonadati</taxon>
        <taxon>Pseudomonadota</taxon>
        <taxon>Alphaproteobacteria</taxon>
        <taxon>Hyphomicrobiales</taxon>
        <taxon>Rhizobiaceae</taxon>
        <taxon>Rhizobium/Agrobacterium group</taxon>
        <taxon>Rhizobium</taxon>
    </lineage>
</organism>
<evidence type="ECO:0000313" key="1">
    <source>
        <dbReference type="EMBL" id="SCB30450.1"/>
    </source>
</evidence>
<sequence>MQSMANEAPKEVARLTEAVKAIPGITDVELGKVYLPDVAVSDLSLPGAYADLPAAALRRTKGALPDELLLSIGFSIERDEKGLKALEFLAWWTRDQARGGENMQLRALALPPMAGNTKQLGQTLRFTIDWFYSNPSQDIGVVMKALDETAASLELATHLYRPAFQ</sequence>
<gene>
    <name evidence="1" type="ORF">GA0061103_4274</name>
</gene>
<protein>
    <submittedName>
        <fullName evidence="1">Uncharacterized protein</fullName>
    </submittedName>
</protein>
<accession>A0A1C3VRM9</accession>
<reference evidence="2" key="1">
    <citation type="submission" date="2016-08" db="EMBL/GenBank/DDBJ databases">
        <authorList>
            <person name="Varghese N."/>
            <person name="Submissions Spin"/>
        </authorList>
    </citation>
    <scope>NUCLEOTIDE SEQUENCE [LARGE SCALE GENOMIC DNA]</scope>
    <source>
        <strain evidence="2">HAMBI 2975</strain>
    </source>
</reference>
<evidence type="ECO:0000313" key="2">
    <source>
        <dbReference type="Proteomes" id="UP000199101"/>
    </source>
</evidence>
<dbReference type="AlphaFoldDB" id="A0A1C3VRM9"/>